<dbReference type="InterPro" id="IPR021306">
    <property type="entry name" value="DUF2878"/>
</dbReference>
<proteinExistence type="predicted"/>
<sequence length="175" mass="19382">MAATPPSWRALLANVLRFEVGWFLCVLGGSWVALLAASALIAWHLRVMAAPGEWRLLLGFALLGLVLDGGLALLGGFDFSGHTRVFGLMPLWLWMLWPLFATLILHSLRWLWRYPLLAFLGGAVSGPFSYYGGAMLADVGIAPWLLPTQAVIWGILCVVLARYLPRFFPRYDLSP</sequence>
<keyword evidence="1" id="KW-0812">Transmembrane</keyword>
<dbReference type="RefSeq" id="WP_250079137.1">
    <property type="nucleotide sequence ID" value="NZ_JAMJPJ010000001.1"/>
</dbReference>
<evidence type="ECO:0000313" key="2">
    <source>
        <dbReference type="EMBL" id="MCL7928570.1"/>
    </source>
</evidence>
<gene>
    <name evidence="2" type="ORF">M8006_01025</name>
</gene>
<dbReference type="Pfam" id="PF11086">
    <property type="entry name" value="DUF2878"/>
    <property type="match status" value="1"/>
</dbReference>
<feature type="transmembrane region" description="Helical" evidence="1">
    <location>
        <begin position="144"/>
        <end position="164"/>
    </location>
</feature>
<name>A0ABT0SL84_9GAMM</name>
<dbReference type="EMBL" id="JAMJPJ010000001">
    <property type="protein sequence ID" value="MCL7928570.1"/>
    <property type="molecule type" value="Genomic_DNA"/>
</dbReference>
<feature type="transmembrane region" description="Helical" evidence="1">
    <location>
        <begin position="57"/>
        <end position="79"/>
    </location>
</feature>
<evidence type="ECO:0000313" key="3">
    <source>
        <dbReference type="Proteomes" id="UP001165308"/>
    </source>
</evidence>
<feature type="transmembrane region" description="Helical" evidence="1">
    <location>
        <begin position="20"/>
        <end position="45"/>
    </location>
</feature>
<protein>
    <submittedName>
        <fullName evidence="2">DUF2878 domain-containing protein</fullName>
    </submittedName>
</protein>
<feature type="transmembrane region" description="Helical" evidence="1">
    <location>
        <begin position="112"/>
        <end position="132"/>
    </location>
</feature>
<feature type="transmembrane region" description="Helical" evidence="1">
    <location>
        <begin position="85"/>
        <end position="105"/>
    </location>
</feature>
<organism evidence="2 3">
    <name type="scientific">Halomonas llamarensis</name>
    <dbReference type="NCBI Taxonomy" id="2945104"/>
    <lineage>
        <taxon>Bacteria</taxon>
        <taxon>Pseudomonadati</taxon>
        <taxon>Pseudomonadota</taxon>
        <taxon>Gammaproteobacteria</taxon>
        <taxon>Oceanospirillales</taxon>
        <taxon>Halomonadaceae</taxon>
        <taxon>Halomonas</taxon>
    </lineage>
</organism>
<comment type="caution">
    <text evidence="2">The sequence shown here is derived from an EMBL/GenBank/DDBJ whole genome shotgun (WGS) entry which is preliminary data.</text>
</comment>
<dbReference type="Proteomes" id="UP001165308">
    <property type="component" value="Unassembled WGS sequence"/>
</dbReference>
<keyword evidence="3" id="KW-1185">Reference proteome</keyword>
<reference evidence="2" key="1">
    <citation type="submission" date="2022-05" db="EMBL/GenBank/DDBJ databases">
        <title>Halomonas geminus sp. nov. and Halomonas llamarensis sp. nov. isolated from high-altitude salars of the Atacama Desert.</title>
        <authorList>
            <person name="Hintersatz C."/>
            <person name="Rojas L.A."/>
            <person name="Wei T.-S."/>
            <person name="Kutschke S."/>
            <person name="Lehmann F."/>
            <person name="Jain R."/>
            <person name="Pollmann K."/>
        </authorList>
    </citation>
    <scope>NUCLEOTIDE SEQUENCE</scope>
    <source>
        <strain evidence="2">ATCHA</strain>
    </source>
</reference>
<keyword evidence="1" id="KW-0472">Membrane</keyword>
<accession>A0ABT0SL84</accession>
<evidence type="ECO:0000256" key="1">
    <source>
        <dbReference type="SAM" id="Phobius"/>
    </source>
</evidence>
<keyword evidence="1" id="KW-1133">Transmembrane helix</keyword>